<dbReference type="OrthoDB" id="335174at2"/>
<dbReference type="RefSeq" id="WP_050531020.1">
    <property type="nucleotide sequence ID" value="NZ_AQQZ01000004.1"/>
</dbReference>
<dbReference type="InterPro" id="IPR036909">
    <property type="entry name" value="Cyt_c-like_dom_sf"/>
</dbReference>
<dbReference type="PROSITE" id="PS51007">
    <property type="entry name" value="CYTC"/>
    <property type="match status" value="1"/>
</dbReference>
<dbReference type="STRING" id="1317121.ATO11_11640"/>
<keyword evidence="7" id="KW-1185">Reference proteome</keyword>
<reference evidence="6 7" key="1">
    <citation type="journal article" date="2015" name="Int. J. Syst. Evol. Microbiol.">
        <title>Aestuariivita atlantica sp. nov., isolated from deep sea sediment of the Atlantic Ocean.</title>
        <authorList>
            <person name="Li G."/>
            <person name="Lai Q."/>
            <person name="Du Y."/>
            <person name="Liu X."/>
            <person name="Sun F."/>
            <person name="Shao Z."/>
        </authorList>
    </citation>
    <scope>NUCLEOTIDE SEQUENCE [LARGE SCALE GENOMIC DNA]</scope>
    <source>
        <strain evidence="6 7">22II-S11-z3</strain>
    </source>
</reference>
<evidence type="ECO:0000259" key="5">
    <source>
        <dbReference type="PROSITE" id="PS51007"/>
    </source>
</evidence>
<accession>A0A0L1JPW7</accession>
<feature type="domain" description="Cytochrome c" evidence="5">
    <location>
        <begin position="25"/>
        <end position="135"/>
    </location>
</feature>
<evidence type="ECO:0000313" key="6">
    <source>
        <dbReference type="EMBL" id="KNG93815.1"/>
    </source>
</evidence>
<keyword evidence="1 4" id="KW-0349">Heme</keyword>
<comment type="caution">
    <text evidence="6">The sequence shown here is derived from an EMBL/GenBank/DDBJ whole genome shotgun (WGS) entry which is preliminary data.</text>
</comment>
<evidence type="ECO:0000256" key="1">
    <source>
        <dbReference type="ARBA" id="ARBA00022617"/>
    </source>
</evidence>
<dbReference type="Proteomes" id="UP000036938">
    <property type="component" value="Unassembled WGS sequence"/>
</dbReference>
<gene>
    <name evidence="6" type="ORF">ATO11_11640</name>
</gene>
<organism evidence="6 7">
    <name type="scientific">Pseudaestuariivita atlantica</name>
    <dbReference type="NCBI Taxonomy" id="1317121"/>
    <lineage>
        <taxon>Bacteria</taxon>
        <taxon>Pseudomonadati</taxon>
        <taxon>Pseudomonadota</taxon>
        <taxon>Alphaproteobacteria</taxon>
        <taxon>Rhodobacterales</taxon>
        <taxon>Paracoccaceae</taxon>
        <taxon>Pseudaestuariivita</taxon>
    </lineage>
</organism>
<dbReference type="Gene3D" id="1.10.760.10">
    <property type="entry name" value="Cytochrome c-like domain"/>
    <property type="match status" value="1"/>
</dbReference>
<dbReference type="AlphaFoldDB" id="A0A0L1JPW7"/>
<dbReference type="GO" id="GO:0020037">
    <property type="term" value="F:heme binding"/>
    <property type="evidence" value="ECO:0007669"/>
    <property type="project" value="InterPro"/>
</dbReference>
<dbReference type="SUPFAM" id="SSF46626">
    <property type="entry name" value="Cytochrome c"/>
    <property type="match status" value="1"/>
</dbReference>
<dbReference type="GO" id="GO:0009055">
    <property type="term" value="F:electron transfer activity"/>
    <property type="evidence" value="ECO:0007669"/>
    <property type="project" value="InterPro"/>
</dbReference>
<name>A0A0L1JPW7_9RHOB</name>
<proteinExistence type="predicted"/>
<dbReference type="InterPro" id="IPR009056">
    <property type="entry name" value="Cyt_c-like_dom"/>
</dbReference>
<sequence>MQKITLTAAMALFTAGCALTPEPRIDAARGERLFAENCAACHGRDARGGGPESLGLGQAPPDLTTLARRNGGTFPTFRVMGKIDGYTTDEDAVSAMPEFGASGLGPTVIIETPEGTGLPVPADLLALVAYLQTVQR</sequence>
<dbReference type="GO" id="GO:0046872">
    <property type="term" value="F:metal ion binding"/>
    <property type="evidence" value="ECO:0007669"/>
    <property type="project" value="UniProtKB-KW"/>
</dbReference>
<evidence type="ECO:0000256" key="3">
    <source>
        <dbReference type="ARBA" id="ARBA00023004"/>
    </source>
</evidence>
<dbReference type="PROSITE" id="PS51257">
    <property type="entry name" value="PROKAR_LIPOPROTEIN"/>
    <property type="match status" value="1"/>
</dbReference>
<dbReference type="EMBL" id="AQQZ01000004">
    <property type="protein sequence ID" value="KNG93815.1"/>
    <property type="molecule type" value="Genomic_DNA"/>
</dbReference>
<keyword evidence="2 4" id="KW-0479">Metal-binding</keyword>
<dbReference type="Pfam" id="PF00034">
    <property type="entry name" value="Cytochrom_C"/>
    <property type="match status" value="1"/>
</dbReference>
<evidence type="ECO:0000313" key="7">
    <source>
        <dbReference type="Proteomes" id="UP000036938"/>
    </source>
</evidence>
<keyword evidence="3 4" id="KW-0408">Iron</keyword>
<protein>
    <recommendedName>
        <fullName evidence="5">Cytochrome c domain-containing protein</fullName>
    </recommendedName>
</protein>
<evidence type="ECO:0000256" key="2">
    <source>
        <dbReference type="ARBA" id="ARBA00022723"/>
    </source>
</evidence>
<evidence type="ECO:0000256" key="4">
    <source>
        <dbReference type="PROSITE-ProRule" id="PRU00433"/>
    </source>
</evidence>